<reference evidence="3" key="1">
    <citation type="submission" date="2023-07" db="EMBL/GenBank/DDBJ databases">
        <authorList>
            <person name="Peeters C."/>
        </authorList>
    </citation>
    <scope>NUCLEOTIDE SEQUENCE</scope>
    <source>
        <strain evidence="3">R-77560</strain>
    </source>
</reference>
<name>A0AAD2C134_9RALS</name>
<proteinExistence type="predicted"/>
<feature type="region of interest" description="Disordered" evidence="2">
    <location>
        <begin position="174"/>
        <end position="200"/>
    </location>
</feature>
<dbReference type="RefSeq" id="WP_024542441.1">
    <property type="nucleotide sequence ID" value="NZ_CATZAZ010000011.1"/>
</dbReference>
<evidence type="ECO:0000313" key="4">
    <source>
        <dbReference type="Proteomes" id="UP001189756"/>
    </source>
</evidence>
<evidence type="ECO:0000256" key="1">
    <source>
        <dbReference type="SAM" id="Coils"/>
    </source>
</evidence>
<evidence type="ECO:0000313" key="3">
    <source>
        <dbReference type="EMBL" id="CAJ0804691.1"/>
    </source>
</evidence>
<dbReference type="Proteomes" id="UP001189756">
    <property type="component" value="Unassembled WGS sequence"/>
</dbReference>
<organism evidence="3 4">
    <name type="scientific">Ralstonia thomasii</name>
    <dbReference type="NCBI Taxonomy" id="3058596"/>
    <lineage>
        <taxon>Bacteria</taxon>
        <taxon>Pseudomonadati</taxon>
        <taxon>Pseudomonadota</taxon>
        <taxon>Betaproteobacteria</taxon>
        <taxon>Burkholderiales</taxon>
        <taxon>Burkholderiaceae</taxon>
        <taxon>Ralstonia</taxon>
    </lineage>
</organism>
<dbReference type="GeneID" id="34794419"/>
<protein>
    <submittedName>
        <fullName evidence="3">Uncharacterized protein</fullName>
    </submittedName>
</protein>
<accession>A0AAD2C134</accession>
<keyword evidence="1" id="KW-0175">Coiled coil</keyword>
<evidence type="ECO:0000256" key="2">
    <source>
        <dbReference type="SAM" id="MobiDB-lite"/>
    </source>
</evidence>
<dbReference type="EMBL" id="CATZAZ010000011">
    <property type="protein sequence ID" value="CAJ0804691.1"/>
    <property type="molecule type" value="Genomic_DNA"/>
</dbReference>
<feature type="compositionally biased region" description="Basic and acidic residues" evidence="2">
    <location>
        <begin position="183"/>
        <end position="193"/>
    </location>
</feature>
<gene>
    <name evidence="3" type="ORF">R77560_04117</name>
</gene>
<feature type="coiled-coil region" evidence="1">
    <location>
        <begin position="227"/>
        <end position="261"/>
    </location>
</feature>
<comment type="caution">
    <text evidence="3">The sequence shown here is derived from an EMBL/GenBank/DDBJ whole genome shotgun (WGS) entry which is preliminary data.</text>
</comment>
<sequence>MPRTPTSFPDAQLQAILLSLQQLDVRYPYPDNRNFLRHALDQIERIAGRSYGEKVFRRLMATAGITNRRPSAQTFLAVQAERRAAKDGTQAITPEVRDDWLRGYVHKEIQVAVREIVPPAQAAAVPETKAPSSGDANSAWLSQHCERLEDENHALRGQLQQALERASAAEAEANSLRNQLAEAKAEASARESELTGSVGGLPSALSALADRLEGAERRRMVETDSIRQAFIEERNMLRIRIESLERDLATARTAVDAYRRGAGGVPTPPKR</sequence>
<dbReference type="AlphaFoldDB" id="A0AAD2C134"/>